<evidence type="ECO:0000256" key="3">
    <source>
        <dbReference type="ARBA" id="ARBA00022676"/>
    </source>
</evidence>
<dbReference type="EC" id="2.4.1.-" evidence="5"/>
<dbReference type="InterPro" id="IPR055270">
    <property type="entry name" value="Glyco_tran_10_C"/>
</dbReference>
<evidence type="ECO:0000313" key="8">
    <source>
        <dbReference type="Proteomes" id="UP001158576"/>
    </source>
</evidence>
<sequence length="152" mass="17786">MAPKHSFIHAEDFATPSDLVEYLDYLDNNDTAYLEYHAWRNEIPTFDEPMMGSTERMLCGACKEIALRKSQGFPKRMIDSVASWWWMNTHDDMCVQGTEIPDWLNEIPVVSMEDSYDEKREGNIITPSDLSEDFSLLATLQEKPTHHKRRRR</sequence>
<dbReference type="SUPFAM" id="SSF53756">
    <property type="entry name" value="UDP-Glycosyltransferase/glycogen phosphorylase"/>
    <property type="match status" value="1"/>
</dbReference>
<evidence type="ECO:0000256" key="5">
    <source>
        <dbReference type="RuleBase" id="RU003832"/>
    </source>
</evidence>
<evidence type="ECO:0000313" key="7">
    <source>
        <dbReference type="EMBL" id="CAG5084176.1"/>
    </source>
</evidence>
<dbReference type="EMBL" id="OU015568">
    <property type="protein sequence ID" value="CAG5084176.1"/>
    <property type="molecule type" value="Genomic_DNA"/>
</dbReference>
<dbReference type="Proteomes" id="UP001158576">
    <property type="component" value="Chromosome PAR"/>
</dbReference>
<comment type="pathway">
    <text evidence="1">Protein modification; protein glycosylation.</text>
</comment>
<keyword evidence="5" id="KW-0812">Transmembrane</keyword>
<dbReference type="Pfam" id="PF00852">
    <property type="entry name" value="Glyco_transf_10"/>
    <property type="match status" value="1"/>
</dbReference>
<evidence type="ECO:0000256" key="4">
    <source>
        <dbReference type="ARBA" id="ARBA00022679"/>
    </source>
</evidence>
<comment type="subcellular location">
    <subcellularLocation>
        <location evidence="5">Golgi apparatus</location>
        <location evidence="5">Golgi stack membrane</location>
        <topology evidence="5">Single-pass type II membrane protein</topology>
    </subcellularLocation>
</comment>
<keyword evidence="5" id="KW-0472">Membrane</keyword>
<accession>A0ABN7RS40</accession>
<keyword evidence="3 5" id="KW-0328">Glycosyltransferase</keyword>
<reference evidence="7 8" key="1">
    <citation type="submission" date="2021-04" db="EMBL/GenBank/DDBJ databases">
        <authorList>
            <person name="Bliznina A."/>
        </authorList>
    </citation>
    <scope>NUCLEOTIDE SEQUENCE [LARGE SCALE GENOMIC DNA]</scope>
</reference>
<keyword evidence="4 5" id="KW-0808">Transferase</keyword>
<dbReference type="Gene3D" id="3.40.50.11660">
    <property type="entry name" value="Glycosyl transferase family 10, C-terminal domain"/>
    <property type="match status" value="1"/>
</dbReference>
<dbReference type="PANTHER" id="PTHR11929">
    <property type="entry name" value="ALPHA- 1,3 -FUCOSYLTRANSFERASE"/>
    <property type="match status" value="1"/>
</dbReference>
<dbReference type="InterPro" id="IPR038577">
    <property type="entry name" value="GT10-like_C_sf"/>
</dbReference>
<feature type="domain" description="Fucosyltransferase C-terminal" evidence="6">
    <location>
        <begin position="2"/>
        <end position="84"/>
    </location>
</feature>
<protein>
    <recommendedName>
        <fullName evidence="5">Fucosyltransferase</fullName>
        <ecNumber evidence="5">2.4.1.-</ecNumber>
    </recommendedName>
</protein>
<keyword evidence="8" id="KW-1185">Reference proteome</keyword>
<dbReference type="PANTHER" id="PTHR11929:SF145">
    <property type="entry name" value="ALPHA-(1,3)-FUCOSYLTRANSFERASE FUT-1"/>
    <property type="match status" value="1"/>
</dbReference>
<evidence type="ECO:0000259" key="6">
    <source>
        <dbReference type="Pfam" id="PF00852"/>
    </source>
</evidence>
<organism evidence="7 8">
    <name type="scientific">Oikopleura dioica</name>
    <name type="common">Tunicate</name>
    <dbReference type="NCBI Taxonomy" id="34765"/>
    <lineage>
        <taxon>Eukaryota</taxon>
        <taxon>Metazoa</taxon>
        <taxon>Chordata</taxon>
        <taxon>Tunicata</taxon>
        <taxon>Appendicularia</taxon>
        <taxon>Copelata</taxon>
        <taxon>Oikopleuridae</taxon>
        <taxon>Oikopleura</taxon>
    </lineage>
</organism>
<evidence type="ECO:0000256" key="1">
    <source>
        <dbReference type="ARBA" id="ARBA00004922"/>
    </source>
</evidence>
<comment type="similarity">
    <text evidence="2 5">Belongs to the glycosyltransferase 10 family.</text>
</comment>
<proteinExistence type="inferred from homology"/>
<name>A0ABN7RS40_OIKDI</name>
<evidence type="ECO:0000256" key="2">
    <source>
        <dbReference type="ARBA" id="ARBA00008919"/>
    </source>
</evidence>
<gene>
    <name evidence="7" type="ORF">OKIOD_LOCUS2128</name>
</gene>
<keyword evidence="5" id="KW-0333">Golgi apparatus</keyword>
<dbReference type="InterPro" id="IPR001503">
    <property type="entry name" value="Glyco_trans_10"/>
</dbReference>